<evidence type="ECO:0000313" key="4">
    <source>
        <dbReference type="Proteomes" id="UP001596154"/>
    </source>
</evidence>
<proteinExistence type="predicted"/>
<keyword evidence="2" id="KW-0812">Transmembrane</keyword>
<dbReference type="Pfam" id="PF11139">
    <property type="entry name" value="SfLAP"/>
    <property type="match status" value="1"/>
</dbReference>
<feature type="transmembrane region" description="Helical" evidence="2">
    <location>
        <begin position="30"/>
        <end position="51"/>
    </location>
</feature>
<evidence type="ECO:0000256" key="1">
    <source>
        <dbReference type="SAM" id="MobiDB-lite"/>
    </source>
</evidence>
<keyword evidence="2" id="KW-1133">Transmembrane helix</keyword>
<feature type="transmembrane region" description="Helical" evidence="2">
    <location>
        <begin position="114"/>
        <end position="136"/>
    </location>
</feature>
<keyword evidence="2" id="KW-0472">Membrane</keyword>
<dbReference type="EMBL" id="JBHSNY010000023">
    <property type="protein sequence ID" value="MFC5639465.1"/>
    <property type="molecule type" value="Genomic_DNA"/>
</dbReference>
<reference evidence="4" key="1">
    <citation type="journal article" date="2019" name="Int. J. Syst. Evol. Microbiol.">
        <title>The Global Catalogue of Microorganisms (GCM) 10K type strain sequencing project: providing services to taxonomists for standard genome sequencing and annotation.</title>
        <authorList>
            <consortium name="The Broad Institute Genomics Platform"/>
            <consortium name="The Broad Institute Genome Sequencing Center for Infectious Disease"/>
            <person name="Wu L."/>
            <person name="Ma J."/>
        </authorList>
    </citation>
    <scope>NUCLEOTIDE SEQUENCE [LARGE SCALE GENOMIC DNA]</scope>
    <source>
        <strain evidence="4">CGMCC 4.7248</strain>
    </source>
</reference>
<dbReference type="InterPro" id="IPR021315">
    <property type="entry name" value="Gap/Sap"/>
</dbReference>
<evidence type="ECO:0000256" key="2">
    <source>
        <dbReference type="SAM" id="Phobius"/>
    </source>
</evidence>
<name>A0ABW0V0S4_9ACTN</name>
<dbReference type="Proteomes" id="UP001596154">
    <property type="component" value="Unassembled WGS sequence"/>
</dbReference>
<protein>
    <submittedName>
        <fullName evidence="3">GAP family protein</fullName>
    </submittedName>
</protein>
<evidence type="ECO:0000313" key="3">
    <source>
        <dbReference type="EMBL" id="MFC5639465.1"/>
    </source>
</evidence>
<gene>
    <name evidence="3" type="ORF">ACFPZJ_38220</name>
</gene>
<dbReference type="RefSeq" id="WP_381031491.1">
    <property type="nucleotide sequence ID" value="NZ_JBHSNY010000023.1"/>
</dbReference>
<organism evidence="3 4">
    <name type="scientific">Streptomyces bullii</name>
    <dbReference type="NCBI Taxonomy" id="349910"/>
    <lineage>
        <taxon>Bacteria</taxon>
        <taxon>Bacillati</taxon>
        <taxon>Actinomycetota</taxon>
        <taxon>Actinomycetes</taxon>
        <taxon>Kitasatosporales</taxon>
        <taxon>Streptomycetaceae</taxon>
        <taxon>Streptomyces</taxon>
    </lineage>
</organism>
<comment type="caution">
    <text evidence="3">The sequence shown here is derived from an EMBL/GenBank/DDBJ whole genome shotgun (WGS) entry which is preliminary data.</text>
</comment>
<accession>A0ABW0V0S4</accession>
<feature type="region of interest" description="Disordered" evidence="1">
    <location>
        <begin position="1"/>
        <end position="25"/>
    </location>
</feature>
<keyword evidence="4" id="KW-1185">Reference proteome</keyword>
<feature type="transmembrane region" description="Helical" evidence="2">
    <location>
        <begin position="71"/>
        <end position="93"/>
    </location>
</feature>
<sequence length="139" mass="14355">MRPPHEPVPQHRQALRAHPRTRGPASGAPLPAVGLALAATALEVVTMVPYLAAVGLLANADLAWQVIGGALAGYCVVMILPAVLLGAVRIAAHDRAEPVLQRINDWFTRNSAKALGWTVGGIGIGTALNAVLALLAEPA</sequence>